<dbReference type="EMBL" id="LODT01000047">
    <property type="protein sequence ID" value="KYQ88876.1"/>
    <property type="molecule type" value="Genomic_DNA"/>
</dbReference>
<accession>A0A151Z4J5</accession>
<keyword evidence="2" id="KW-1185">Reference proteome</keyword>
<name>A0A151Z4J5_TIELA</name>
<proteinExistence type="predicted"/>
<dbReference type="SUPFAM" id="SSF50960">
    <property type="entry name" value="TolB, C-terminal domain"/>
    <property type="match status" value="1"/>
</dbReference>
<dbReference type="InParanoid" id="A0A151Z4J5"/>
<reference evidence="1 2" key="1">
    <citation type="submission" date="2015-12" db="EMBL/GenBank/DDBJ databases">
        <title>Dictyostelia acquired genes for synthesis and detection of signals that induce cell-type specialization by lateral gene transfer from prokaryotes.</title>
        <authorList>
            <person name="Gloeckner G."/>
            <person name="Schaap P."/>
        </authorList>
    </citation>
    <scope>NUCLEOTIDE SEQUENCE [LARGE SCALE GENOMIC DNA]</scope>
    <source>
        <strain evidence="1 2">TK</strain>
    </source>
</reference>
<comment type="caution">
    <text evidence="1">The sequence shown here is derived from an EMBL/GenBank/DDBJ whole genome shotgun (WGS) entry which is preliminary data.</text>
</comment>
<organism evidence="1 2">
    <name type="scientific">Tieghemostelium lacteum</name>
    <name type="common">Slime mold</name>
    <name type="synonym">Dictyostelium lacteum</name>
    <dbReference type="NCBI Taxonomy" id="361077"/>
    <lineage>
        <taxon>Eukaryota</taxon>
        <taxon>Amoebozoa</taxon>
        <taxon>Evosea</taxon>
        <taxon>Eumycetozoa</taxon>
        <taxon>Dictyostelia</taxon>
        <taxon>Dictyosteliales</taxon>
        <taxon>Raperosteliaceae</taxon>
        <taxon>Tieghemostelium</taxon>
    </lineage>
</organism>
<dbReference type="Proteomes" id="UP000076078">
    <property type="component" value="Unassembled WGS sequence"/>
</dbReference>
<protein>
    <submittedName>
        <fullName evidence="1">Uncharacterized protein</fullName>
    </submittedName>
</protein>
<sequence>MNNQSIQHQVTLDIPEFIGFTEVVTLYEPISNQLLVATPNLDTGNTDIIVWNAQSGTVYEINTHYADYCSILTSCVGGENQLFGLYGDENNDISIFSIDVSTNATENYQVEDLEYSEYGTPAYYLVFVKGNLYLTITNVTTQNVDFYAVSLDSNSNVATLKPIYQSQHTYFGSFPILLTTDQQYLLFVGATDNTTLSVTMFNTNTQNLLNIPVPDAGDLISQQPYSSFTYFSQSA</sequence>
<gene>
    <name evidence="1" type="ORF">DLAC_10684</name>
</gene>
<evidence type="ECO:0000313" key="1">
    <source>
        <dbReference type="EMBL" id="KYQ88876.1"/>
    </source>
</evidence>
<evidence type="ECO:0000313" key="2">
    <source>
        <dbReference type="Proteomes" id="UP000076078"/>
    </source>
</evidence>
<dbReference type="AlphaFoldDB" id="A0A151Z4J5"/>